<evidence type="ECO:0000256" key="1">
    <source>
        <dbReference type="ARBA" id="ARBA00008959"/>
    </source>
</evidence>
<dbReference type="GO" id="GO:0017116">
    <property type="term" value="F:single-stranded DNA helicase activity"/>
    <property type="evidence" value="ECO:0007669"/>
    <property type="project" value="TreeGrafter"/>
</dbReference>
<dbReference type="Gene3D" id="3.40.50.300">
    <property type="entry name" value="P-loop containing nucleotide triphosphate hydrolases"/>
    <property type="match status" value="1"/>
</dbReference>
<evidence type="ECO:0000256" key="3">
    <source>
        <dbReference type="ARBA" id="ARBA00022840"/>
    </source>
</evidence>
<proteinExistence type="inferred from homology"/>
<dbReference type="InterPro" id="IPR008921">
    <property type="entry name" value="DNA_pol3_clamp-load_cplx_C"/>
</dbReference>
<reference evidence="5 6" key="1">
    <citation type="journal article" date="2015" name="Genome Announc.">
        <title>Expanding the biotechnology potential of lactobacilli through comparative genomics of 213 strains and associated genera.</title>
        <authorList>
            <person name="Sun Z."/>
            <person name="Harris H.M."/>
            <person name="McCann A."/>
            <person name="Guo C."/>
            <person name="Argimon S."/>
            <person name="Zhang W."/>
            <person name="Yang X."/>
            <person name="Jeffery I.B."/>
            <person name="Cooney J.C."/>
            <person name="Kagawa T.F."/>
            <person name="Liu W."/>
            <person name="Song Y."/>
            <person name="Salvetti E."/>
            <person name="Wrobel A."/>
            <person name="Rasinkangas P."/>
            <person name="Parkhill J."/>
            <person name="Rea M.C."/>
            <person name="O'Sullivan O."/>
            <person name="Ritari J."/>
            <person name="Douillard F.P."/>
            <person name="Paul Ross R."/>
            <person name="Yang R."/>
            <person name="Briner A.E."/>
            <person name="Felis G.E."/>
            <person name="de Vos W.M."/>
            <person name="Barrangou R."/>
            <person name="Klaenhammer T.R."/>
            <person name="Caufield P.W."/>
            <person name="Cui Y."/>
            <person name="Zhang H."/>
            <person name="O'Toole P.W."/>
        </authorList>
    </citation>
    <scope>NUCLEOTIDE SEQUENCE [LARGE SCALE GENOMIC DNA]</scope>
    <source>
        <strain evidence="5 6">DSM 4864</strain>
    </source>
</reference>
<dbReference type="Pfam" id="PF12002">
    <property type="entry name" value="MgsA_C"/>
    <property type="match status" value="1"/>
</dbReference>
<evidence type="ECO:0000313" key="5">
    <source>
        <dbReference type="EMBL" id="KRM15714.1"/>
    </source>
</evidence>
<comment type="caution">
    <text evidence="5">The sequence shown here is derived from an EMBL/GenBank/DDBJ whole genome shotgun (WGS) entry which is preliminary data.</text>
</comment>
<keyword evidence="2" id="KW-0547">Nucleotide-binding</keyword>
<dbReference type="CDD" id="cd00009">
    <property type="entry name" value="AAA"/>
    <property type="match status" value="1"/>
</dbReference>
<dbReference type="GO" id="GO:0000731">
    <property type="term" value="P:DNA synthesis involved in DNA repair"/>
    <property type="evidence" value="ECO:0007669"/>
    <property type="project" value="TreeGrafter"/>
</dbReference>
<dbReference type="InterPro" id="IPR051314">
    <property type="entry name" value="AAA_ATPase_RarA/MGS1/WRNIP1"/>
</dbReference>
<dbReference type="GO" id="GO:0008047">
    <property type="term" value="F:enzyme activator activity"/>
    <property type="evidence" value="ECO:0007669"/>
    <property type="project" value="TreeGrafter"/>
</dbReference>
<dbReference type="GO" id="GO:0003677">
    <property type="term" value="F:DNA binding"/>
    <property type="evidence" value="ECO:0007669"/>
    <property type="project" value="InterPro"/>
</dbReference>
<dbReference type="Pfam" id="PF16193">
    <property type="entry name" value="AAA_assoc_2"/>
    <property type="match status" value="1"/>
</dbReference>
<dbReference type="SUPFAM" id="SSF52540">
    <property type="entry name" value="P-loop containing nucleoside triphosphate hydrolases"/>
    <property type="match status" value="1"/>
</dbReference>
<dbReference type="SUPFAM" id="SSF48019">
    <property type="entry name" value="post-AAA+ oligomerization domain-like"/>
    <property type="match status" value="1"/>
</dbReference>
<dbReference type="CDD" id="cd18139">
    <property type="entry name" value="HLD_clamp_RarA"/>
    <property type="match status" value="1"/>
</dbReference>
<dbReference type="InterPro" id="IPR032423">
    <property type="entry name" value="AAA_assoc_2"/>
</dbReference>
<dbReference type="Pfam" id="PF00004">
    <property type="entry name" value="AAA"/>
    <property type="match status" value="1"/>
</dbReference>
<comment type="similarity">
    <text evidence="1">Belongs to the AAA ATPase family. RarA/MGS1/WRNIP1 subfamily.</text>
</comment>
<dbReference type="Proteomes" id="UP000050973">
    <property type="component" value="Unassembled WGS sequence"/>
</dbReference>
<dbReference type="AlphaFoldDB" id="A0A0R1WCT6"/>
<dbReference type="Gene3D" id="1.20.272.10">
    <property type="match status" value="1"/>
</dbReference>
<dbReference type="PANTHER" id="PTHR13779:SF7">
    <property type="entry name" value="ATPASE WRNIP1"/>
    <property type="match status" value="1"/>
</dbReference>
<dbReference type="GO" id="GO:0016887">
    <property type="term" value="F:ATP hydrolysis activity"/>
    <property type="evidence" value="ECO:0007669"/>
    <property type="project" value="InterPro"/>
</dbReference>
<accession>A0A0R1WCT6</accession>
<dbReference type="EMBL" id="AZGE01000008">
    <property type="protein sequence ID" value="KRM15714.1"/>
    <property type="molecule type" value="Genomic_DNA"/>
</dbReference>
<dbReference type="InterPro" id="IPR003959">
    <property type="entry name" value="ATPase_AAA_core"/>
</dbReference>
<dbReference type="InterPro" id="IPR027417">
    <property type="entry name" value="P-loop_NTPase"/>
</dbReference>
<dbReference type="PANTHER" id="PTHR13779">
    <property type="entry name" value="WERNER HELICASE-INTERACTING PROTEIN 1 FAMILY MEMBER"/>
    <property type="match status" value="1"/>
</dbReference>
<dbReference type="Gene3D" id="1.10.3710.10">
    <property type="entry name" value="DNA polymerase III clamp loader subunits, C-terminal domain"/>
    <property type="match status" value="1"/>
</dbReference>
<dbReference type="GO" id="GO:0005524">
    <property type="term" value="F:ATP binding"/>
    <property type="evidence" value="ECO:0007669"/>
    <property type="project" value="UniProtKB-KW"/>
</dbReference>
<organism evidence="5 6">
    <name type="scientific">Limosilactobacillus oris DSM 4864</name>
    <dbReference type="NCBI Taxonomy" id="1423779"/>
    <lineage>
        <taxon>Bacteria</taxon>
        <taxon>Bacillati</taxon>
        <taxon>Bacillota</taxon>
        <taxon>Bacilli</taxon>
        <taxon>Lactobacillales</taxon>
        <taxon>Lactobacillaceae</taxon>
        <taxon>Limosilactobacillus</taxon>
    </lineage>
</organism>
<dbReference type="SMART" id="SM00382">
    <property type="entry name" value="AAA"/>
    <property type="match status" value="1"/>
</dbReference>
<dbReference type="PATRIC" id="fig|1423779.3.peg.1887"/>
<dbReference type="GO" id="GO:0006261">
    <property type="term" value="P:DNA-templated DNA replication"/>
    <property type="evidence" value="ECO:0007669"/>
    <property type="project" value="TreeGrafter"/>
</dbReference>
<dbReference type="RefSeq" id="WP_056984401.1">
    <property type="nucleotide sequence ID" value="NZ_AZGE01000008.1"/>
</dbReference>
<dbReference type="InterPro" id="IPR003593">
    <property type="entry name" value="AAA+_ATPase"/>
</dbReference>
<evidence type="ECO:0000259" key="4">
    <source>
        <dbReference type="SMART" id="SM00382"/>
    </source>
</evidence>
<gene>
    <name evidence="5" type="ORF">FC49_GL001821</name>
</gene>
<evidence type="ECO:0000313" key="6">
    <source>
        <dbReference type="Proteomes" id="UP000050973"/>
    </source>
</evidence>
<dbReference type="InterPro" id="IPR021886">
    <property type="entry name" value="MgsA_C"/>
</dbReference>
<evidence type="ECO:0000256" key="2">
    <source>
        <dbReference type="ARBA" id="ARBA00022741"/>
    </source>
</evidence>
<protein>
    <submittedName>
        <fullName evidence="5">Recombination factor protein rara</fullName>
    </submittedName>
</protein>
<feature type="domain" description="AAA+ ATPase" evidence="4">
    <location>
        <begin position="40"/>
        <end position="152"/>
    </location>
</feature>
<name>A0A0R1WCT6_9LACO</name>
<keyword evidence="3" id="KW-0067">ATP-binding</keyword>
<sequence>MAFKQPLADLMRPTTLEQMVGQEHLLAPGRPLYQIITEHLSVSLLLWGPPGSGKTTLAYVMSQTLQLPFEKFNASIQNKSQLQKLVDAHPDESFVLLLDEIHRLTKPLQDYLLPYLENGHILLVGTTTENPIMAIQPAIRSRSQIFEFYPISAKEIEPVLVRAATEHLGFTLTAEQAHAIANSGNGDVRVSLNILDTLHAMHPKELTMKEIEDFARNQHFAFDKDATKHYDYLSAFQDSIEGSDADAALYYLAVILKSGDLESVVRRLKDSAALDVGLADPARATQVITLANTALEIGLPRASTHVAMATILLAVAPRSDSAMQAYYQAAKDAEHPTNHPMPKYLQDSHYQGAAKLRGAGVMQNMFDLPHKIARQEYLPKDLVGKHYYVPAPNQAEQKLYAQYQALFKYIYQQPFIPTEFADHFEHFTSSHIK</sequence>